<proteinExistence type="predicted"/>
<dbReference type="PANTHER" id="PTHR24171">
    <property type="entry name" value="ANKYRIN REPEAT DOMAIN-CONTAINING PROTEIN 39-RELATED"/>
    <property type="match status" value="1"/>
</dbReference>
<keyword evidence="1" id="KW-0677">Repeat</keyword>
<accession>A0ABR3HLN0</accession>
<name>A0ABR3HLN0_LOXSC</name>
<dbReference type="InterPro" id="IPR002110">
    <property type="entry name" value="Ankyrin_rpt"/>
</dbReference>
<keyword evidence="6" id="KW-1185">Reference proteome</keyword>
<feature type="compositionally biased region" description="Polar residues" evidence="4">
    <location>
        <begin position="25"/>
        <end position="43"/>
    </location>
</feature>
<reference evidence="5 6" key="1">
    <citation type="submission" date="2024-06" db="EMBL/GenBank/DDBJ databases">
        <title>A chromosome-level genome assembly of beet webworm, Loxostege sticticalis.</title>
        <authorList>
            <person name="Zhang Y."/>
        </authorList>
    </citation>
    <scope>NUCLEOTIDE SEQUENCE [LARGE SCALE GENOMIC DNA]</scope>
    <source>
        <strain evidence="5">AQ026</strain>
        <tissue evidence="5">Whole body</tissue>
    </source>
</reference>
<comment type="caution">
    <text evidence="5">The sequence shown here is derived from an EMBL/GenBank/DDBJ whole genome shotgun (WGS) entry which is preliminary data.</text>
</comment>
<evidence type="ECO:0000313" key="5">
    <source>
        <dbReference type="EMBL" id="KAL0871300.1"/>
    </source>
</evidence>
<dbReference type="EMBL" id="JBEUOH010000017">
    <property type="protein sequence ID" value="KAL0871300.1"/>
    <property type="molecule type" value="Genomic_DNA"/>
</dbReference>
<dbReference type="SUPFAM" id="SSF48403">
    <property type="entry name" value="Ankyrin repeat"/>
    <property type="match status" value="1"/>
</dbReference>
<protein>
    <submittedName>
        <fullName evidence="5">Uncharacterized protein</fullName>
    </submittedName>
</protein>
<gene>
    <name evidence="5" type="ORF">ABMA27_005048</name>
</gene>
<organism evidence="5 6">
    <name type="scientific">Loxostege sticticalis</name>
    <name type="common">Beet webworm moth</name>
    <dbReference type="NCBI Taxonomy" id="481309"/>
    <lineage>
        <taxon>Eukaryota</taxon>
        <taxon>Metazoa</taxon>
        <taxon>Ecdysozoa</taxon>
        <taxon>Arthropoda</taxon>
        <taxon>Hexapoda</taxon>
        <taxon>Insecta</taxon>
        <taxon>Pterygota</taxon>
        <taxon>Neoptera</taxon>
        <taxon>Endopterygota</taxon>
        <taxon>Lepidoptera</taxon>
        <taxon>Glossata</taxon>
        <taxon>Ditrysia</taxon>
        <taxon>Pyraloidea</taxon>
        <taxon>Crambidae</taxon>
        <taxon>Pyraustinae</taxon>
        <taxon>Loxostege</taxon>
    </lineage>
</organism>
<dbReference type="Proteomes" id="UP001549920">
    <property type="component" value="Unassembled WGS sequence"/>
</dbReference>
<evidence type="ECO:0000256" key="2">
    <source>
        <dbReference type="ARBA" id="ARBA00023043"/>
    </source>
</evidence>
<evidence type="ECO:0000313" key="6">
    <source>
        <dbReference type="Proteomes" id="UP001549920"/>
    </source>
</evidence>
<dbReference type="SMART" id="SM00248">
    <property type="entry name" value="ANK"/>
    <property type="match status" value="4"/>
</dbReference>
<dbReference type="Pfam" id="PF12796">
    <property type="entry name" value="Ank_2"/>
    <property type="match status" value="1"/>
</dbReference>
<dbReference type="Gene3D" id="1.25.40.20">
    <property type="entry name" value="Ankyrin repeat-containing domain"/>
    <property type="match status" value="2"/>
</dbReference>
<evidence type="ECO:0000256" key="3">
    <source>
        <dbReference type="PROSITE-ProRule" id="PRU00023"/>
    </source>
</evidence>
<keyword evidence="2 3" id="KW-0040">ANK repeat</keyword>
<feature type="repeat" description="ANK" evidence="3">
    <location>
        <begin position="356"/>
        <end position="388"/>
    </location>
</feature>
<feature type="compositionally biased region" description="Low complexity" evidence="4">
    <location>
        <begin position="7"/>
        <end position="16"/>
    </location>
</feature>
<dbReference type="InterPro" id="IPR036770">
    <property type="entry name" value="Ankyrin_rpt-contain_sf"/>
</dbReference>
<dbReference type="PROSITE" id="PS50297">
    <property type="entry name" value="ANK_REP_REGION"/>
    <property type="match status" value="2"/>
</dbReference>
<evidence type="ECO:0000256" key="4">
    <source>
        <dbReference type="SAM" id="MobiDB-lite"/>
    </source>
</evidence>
<feature type="repeat" description="ANK" evidence="3">
    <location>
        <begin position="249"/>
        <end position="281"/>
    </location>
</feature>
<sequence length="435" mass="48625">MNEKKSNSSSRISENSPVVLKRDVSVSTNRSQTVEDVETSTQTTEDDVGLQYSLSKHRTEISGIDKEPMFVLVDSSAISSDPSSKELLIRENAELRDTVLRKYFNKYVKPANLPSTSRELSIPPHHMRESESKEEVQMVDINLQSENDIPIDDDVNDKPLSETSLDVIIPSYPGSQRSLNVASDVSLEEWEGVHDHEHEPLRRAERSLREAVEYLHRDNEFLEAAEVGNDRLLEMIMKAGTDVHAVDHVGRTALHLAVCADSFRAITLLLEAGVNPAIRDRLGMTPLSICLMRRPSLKVAKLLFEYGAKLIPRSDPMNTGLFIQFVMMCEPTAEEEKILRLLVEKGALVNDPEAPGGRQALHFAAMSNNCKLIEILIDLGASLFMRNHKSQTPREVAMTYRCRNAQALLEFLEEESDTTIASGATFGTIVAQLEK</sequence>
<dbReference type="PROSITE" id="PS50088">
    <property type="entry name" value="ANK_REPEAT"/>
    <property type="match status" value="2"/>
</dbReference>
<evidence type="ECO:0000256" key="1">
    <source>
        <dbReference type="ARBA" id="ARBA00022737"/>
    </source>
</evidence>
<feature type="region of interest" description="Disordered" evidence="4">
    <location>
        <begin position="1"/>
        <end position="45"/>
    </location>
</feature>
<dbReference type="Pfam" id="PF13637">
    <property type="entry name" value="Ank_4"/>
    <property type="match status" value="1"/>
</dbReference>